<dbReference type="InterPro" id="IPR034164">
    <property type="entry name" value="Pepsin-like_dom"/>
</dbReference>
<keyword evidence="4" id="KW-1015">Disulfide bond</keyword>
<evidence type="ECO:0000256" key="1">
    <source>
        <dbReference type="ARBA" id="ARBA00007447"/>
    </source>
</evidence>
<feature type="disulfide bond" evidence="4">
    <location>
        <begin position="140"/>
        <end position="145"/>
    </location>
</feature>
<sequence>MTQPQPWHETPPAFSEFNTVASPSTIAKRNNSLRFLITLFILNSILLLSSPSATTHAAAFEVLVSKPSPRFDYLTTGHNASTESVLLRPFSSKYLGNSVVTNVRNLGYSGTMVLGNNPPQSFKVVFDTGSDMIVITSDQCVGAHCDDMAHYNCASCTKTPYSYNISYGDGTWGSGPIVEDTVSVGGLVVHNQQILDITQSALDLSSYGPEISGLVGLMPGSPIENMNPLLSTIFKEKLLDMNVFSVYLAPTLKINQGGSFLFGGIDSTKFDGELNQVPISRAAAVRKGMWSIDAEHALVGGVPVDGYVKSPWLFDTGTSFIAVPMAFARAFHEGIPGSEYSDVDEVYTVPCKGNQSFAVAFNGITYEVPYLDYVATPTDGSTDCVSLVMPLGKFEMYILGDPFLRQVYTVYDFTPGKSRIGLAKINLKDASLGNEGLSGVTGPGGKLISRNPPSLALSRFSGQLALQTICMAIILTVVAMLS</sequence>
<feature type="domain" description="Peptidase A1" evidence="7">
    <location>
        <begin position="108"/>
        <end position="423"/>
    </location>
</feature>
<feature type="active site" evidence="3">
    <location>
        <position position="315"/>
    </location>
</feature>
<evidence type="ECO:0000256" key="3">
    <source>
        <dbReference type="PIRSR" id="PIRSR601461-1"/>
    </source>
</evidence>
<keyword evidence="6" id="KW-1133">Transmembrane helix</keyword>
<evidence type="ECO:0000256" key="5">
    <source>
        <dbReference type="RuleBase" id="RU000454"/>
    </source>
</evidence>
<evidence type="ECO:0000313" key="8">
    <source>
        <dbReference type="EMBL" id="KAG0256424.1"/>
    </source>
</evidence>
<keyword evidence="5" id="KW-0645">Protease</keyword>
<dbReference type="PROSITE" id="PS00141">
    <property type="entry name" value="ASP_PROTEASE"/>
    <property type="match status" value="1"/>
</dbReference>
<evidence type="ECO:0000313" key="9">
    <source>
        <dbReference type="Proteomes" id="UP000726737"/>
    </source>
</evidence>
<reference evidence="8" key="1">
    <citation type="journal article" date="2020" name="Fungal Divers.">
        <title>Resolving the Mortierellaceae phylogeny through synthesis of multi-gene phylogenetics and phylogenomics.</title>
        <authorList>
            <person name="Vandepol N."/>
            <person name="Liber J."/>
            <person name="Desiro A."/>
            <person name="Na H."/>
            <person name="Kennedy M."/>
            <person name="Barry K."/>
            <person name="Grigoriev I.V."/>
            <person name="Miller A.N."/>
            <person name="O'Donnell K."/>
            <person name="Stajich J.E."/>
            <person name="Bonito G."/>
        </authorList>
    </citation>
    <scope>NUCLEOTIDE SEQUENCE</scope>
    <source>
        <strain evidence="8">KOD948</strain>
    </source>
</reference>
<dbReference type="Pfam" id="PF00026">
    <property type="entry name" value="Asp"/>
    <property type="match status" value="1"/>
</dbReference>
<keyword evidence="5" id="KW-0378">Hydrolase</keyword>
<dbReference type="GO" id="GO:0004190">
    <property type="term" value="F:aspartic-type endopeptidase activity"/>
    <property type="evidence" value="ECO:0007669"/>
    <property type="project" value="UniProtKB-KW"/>
</dbReference>
<dbReference type="Proteomes" id="UP000726737">
    <property type="component" value="Unassembled WGS sequence"/>
</dbReference>
<dbReference type="Gene3D" id="2.40.70.10">
    <property type="entry name" value="Acid Proteases"/>
    <property type="match status" value="2"/>
</dbReference>
<keyword evidence="6" id="KW-0812">Transmembrane</keyword>
<accession>A0A9P6U276</accession>
<keyword evidence="2 5" id="KW-0064">Aspartyl protease</keyword>
<organism evidence="8 9">
    <name type="scientific">Mortierella polycephala</name>
    <dbReference type="NCBI Taxonomy" id="41804"/>
    <lineage>
        <taxon>Eukaryota</taxon>
        <taxon>Fungi</taxon>
        <taxon>Fungi incertae sedis</taxon>
        <taxon>Mucoromycota</taxon>
        <taxon>Mortierellomycotina</taxon>
        <taxon>Mortierellomycetes</taxon>
        <taxon>Mortierellales</taxon>
        <taxon>Mortierellaceae</taxon>
        <taxon>Mortierella</taxon>
    </lineage>
</organism>
<feature type="transmembrane region" description="Helical" evidence="6">
    <location>
        <begin position="460"/>
        <end position="481"/>
    </location>
</feature>
<comment type="similarity">
    <text evidence="1 5">Belongs to the peptidase A1 family.</text>
</comment>
<keyword evidence="6" id="KW-0472">Membrane</keyword>
<evidence type="ECO:0000256" key="4">
    <source>
        <dbReference type="PIRSR" id="PIRSR601461-2"/>
    </source>
</evidence>
<evidence type="ECO:0000256" key="6">
    <source>
        <dbReference type="SAM" id="Phobius"/>
    </source>
</evidence>
<name>A0A9P6U276_9FUNG</name>
<evidence type="ECO:0000256" key="2">
    <source>
        <dbReference type="ARBA" id="ARBA00022750"/>
    </source>
</evidence>
<feature type="active site" evidence="3">
    <location>
        <position position="127"/>
    </location>
</feature>
<dbReference type="PANTHER" id="PTHR47966">
    <property type="entry name" value="BETA-SITE APP-CLEAVING ENZYME, ISOFORM A-RELATED"/>
    <property type="match status" value="1"/>
</dbReference>
<dbReference type="InterPro" id="IPR021109">
    <property type="entry name" value="Peptidase_aspartic_dom_sf"/>
</dbReference>
<keyword evidence="9" id="KW-1185">Reference proteome</keyword>
<dbReference type="InterPro" id="IPR033121">
    <property type="entry name" value="PEPTIDASE_A1"/>
</dbReference>
<dbReference type="PRINTS" id="PR00792">
    <property type="entry name" value="PEPSIN"/>
</dbReference>
<dbReference type="GO" id="GO:0006508">
    <property type="term" value="P:proteolysis"/>
    <property type="evidence" value="ECO:0007669"/>
    <property type="project" value="UniProtKB-KW"/>
</dbReference>
<dbReference type="AlphaFoldDB" id="A0A9P6U276"/>
<dbReference type="SUPFAM" id="SSF50630">
    <property type="entry name" value="Acid proteases"/>
    <property type="match status" value="1"/>
</dbReference>
<proteinExistence type="inferred from homology"/>
<dbReference type="PANTHER" id="PTHR47966:SF51">
    <property type="entry name" value="BETA-SITE APP-CLEAVING ENZYME, ISOFORM A-RELATED"/>
    <property type="match status" value="1"/>
</dbReference>
<dbReference type="OrthoDB" id="15189at2759"/>
<evidence type="ECO:0000259" key="7">
    <source>
        <dbReference type="PROSITE" id="PS51767"/>
    </source>
</evidence>
<gene>
    <name evidence="8" type="ORF">BG011_004501</name>
</gene>
<dbReference type="InterPro" id="IPR001969">
    <property type="entry name" value="Aspartic_peptidase_AS"/>
</dbReference>
<dbReference type="CDD" id="cd05471">
    <property type="entry name" value="pepsin_like"/>
    <property type="match status" value="1"/>
</dbReference>
<dbReference type="EMBL" id="JAAAJA010000299">
    <property type="protein sequence ID" value="KAG0256424.1"/>
    <property type="molecule type" value="Genomic_DNA"/>
</dbReference>
<comment type="caution">
    <text evidence="8">The sequence shown here is derived from an EMBL/GenBank/DDBJ whole genome shotgun (WGS) entry which is preliminary data.</text>
</comment>
<dbReference type="PROSITE" id="PS51767">
    <property type="entry name" value="PEPTIDASE_A1"/>
    <property type="match status" value="1"/>
</dbReference>
<protein>
    <recommendedName>
        <fullName evidence="7">Peptidase A1 domain-containing protein</fullName>
    </recommendedName>
</protein>
<dbReference type="InterPro" id="IPR001461">
    <property type="entry name" value="Aspartic_peptidase_A1"/>
</dbReference>